<evidence type="ECO:0000259" key="5">
    <source>
        <dbReference type="PROSITE" id="PS50865"/>
    </source>
</evidence>
<reference evidence="7" key="1">
    <citation type="journal article" date="2014" name="Proc. Natl. Acad. Sci. U.S.A.">
        <title>Extensive sampling of basidiomycete genomes demonstrates inadequacy of the white-rot/brown-rot paradigm for wood decay fungi.</title>
        <authorList>
            <person name="Riley R."/>
            <person name="Salamov A.A."/>
            <person name="Brown D.W."/>
            <person name="Nagy L.G."/>
            <person name="Floudas D."/>
            <person name="Held B.W."/>
            <person name="Levasseur A."/>
            <person name="Lombard V."/>
            <person name="Morin E."/>
            <person name="Otillar R."/>
            <person name="Lindquist E.A."/>
            <person name="Sun H."/>
            <person name="LaButti K.M."/>
            <person name="Schmutz J."/>
            <person name="Jabbour D."/>
            <person name="Luo H."/>
            <person name="Baker S.E."/>
            <person name="Pisabarro A.G."/>
            <person name="Walton J.D."/>
            <person name="Blanchette R.A."/>
            <person name="Henrissat B."/>
            <person name="Martin F."/>
            <person name="Cullen D."/>
            <person name="Hibbett D.S."/>
            <person name="Grigoriev I.V."/>
        </authorList>
    </citation>
    <scope>NUCLEOTIDE SEQUENCE [LARGE SCALE GENOMIC DNA]</scope>
    <source>
        <strain evidence="7">CBS 339.88</strain>
    </source>
</reference>
<evidence type="ECO:0000256" key="4">
    <source>
        <dbReference type="PROSITE-ProRule" id="PRU00134"/>
    </source>
</evidence>
<dbReference type="EMBL" id="KL142424">
    <property type="protein sequence ID" value="KDR66327.1"/>
    <property type="molecule type" value="Genomic_DNA"/>
</dbReference>
<keyword evidence="2 4" id="KW-0863">Zinc-finger</keyword>
<evidence type="ECO:0000313" key="6">
    <source>
        <dbReference type="EMBL" id="KDR66327.1"/>
    </source>
</evidence>
<name>A0A067S8S7_GALM3</name>
<dbReference type="Pfam" id="PF01753">
    <property type="entry name" value="zf-MYND"/>
    <property type="match status" value="1"/>
</dbReference>
<accession>A0A067S8S7</accession>
<dbReference type="PROSITE" id="PS50865">
    <property type="entry name" value="ZF_MYND_2"/>
    <property type="match status" value="1"/>
</dbReference>
<dbReference type="Gene3D" id="6.10.140.2220">
    <property type="match status" value="1"/>
</dbReference>
<dbReference type="HOGENOM" id="CLU_1219765_0_0_1"/>
<dbReference type="GO" id="GO:0008270">
    <property type="term" value="F:zinc ion binding"/>
    <property type="evidence" value="ECO:0007669"/>
    <property type="project" value="UniProtKB-KW"/>
</dbReference>
<evidence type="ECO:0000313" key="7">
    <source>
        <dbReference type="Proteomes" id="UP000027222"/>
    </source>
</evidence>
<proteinExistence type="predicted"/>
<dbReference type="Proteomes" id="UP000027222">
    <property type="component" value="Unassembled WGS sequence"/>
</dbReference>
<keyword evidence="7" id="KW-1185">Reference proteome</keyword>
<keyword evidence="3" id="KW-0862">Zinc</keyword>
<organism evidence="6 7">
    <name type="scientific">Galerina marginata (strain CBS 339.88)</name>
    <dbReference type="NCBI Taxonomy" id="685588"/>
    <lineage>
        <taxon>Eukaryota</taxon>
        <taxon>Fungi</taxon>
        <taxon>Dikarya</taxon>
        <taxon>Basidiomycota</taxon>
        <taxon>Agaricomycotina</taxon>
        <taxon>Agaricomycetes</taxon>
        <taxon>Agaricomycetidae</taxon>
        <taxon>Agaricales</taxon>
        <taxon>Agaricineae</taxon>
        <taxon>Strophariaceae</taxon>
        <taxon>Galerina</taxon>
    </lineage>
</organism>
<evidence type="ECO:0000256" key="2">
    <source>
        <dbReference type="ARBA" id="ARBA00022771"/>
    </source>
</evidence>
<dbReference type="InterPro" id="IPR002893">
    <property type="entry name" value="Znf_MYND"/>
</dbReference>
<gene>
    <name evidence="6" type="ORF">GALMADRAFT_232567</name>
</gene>
<feature type="domain" description="MYND-type" evidence="5">
    <location>
        <begin position="14"/>
        <end position="52"/>
    </location>
</feature>
<dbReference type="STRING" id="685588.A0A067S8S7"/>
<protein>
    <recommendedName>
        <fullName evidence="5">MYND-type domain-containing protein</fullName>
    </recommendedName>
</protein>
<dbReference type="PROSITE" id="PS01360">
    <property type="entry name" value="ZF_MYND_1"/>
    <property type="match status" value="1"/>
</dbReference>
<evidence type="ECO:0000256" key="1">
    <source>
        <dbReference type="ARBA" id="ARBA00022723"/>
    </source>
</evidence>
<dbReference type="AlphaFoldDB" id="A0A067S8S7"/>
<dbReference type="SUPFAM" id="SSF144232">
    <property type="entry name" value="HIT/MYND zinc finger-like"/>
    <property type="match status" value="1"/>
</dbReference>
<evidence type="ECO:0000256" key="3">
    <source>
        <dbReference type="ARBA" id="ARBA00022833"/>
    </source>
</evidence>
<sequence>MQPGEQVPSVARRCFQCFGKRGRRFICAGCHRAYYCDKACQTVHRPHHRRYCNDAELPPDPSLGVAWLEANKDRVIRISLGLLMLDAVPDASHPLQARLAKMKERTNAWAPCFTLAMLQVDPRLPPSTKVVIDTATVDLVSRDTARKNRYEFETEGKFVMKILLKVHSFNDANYCLESKIFSLCFKHMARFQPIPRSRTEIDLEIAKLLEDNGVEGFVNNLLLQLAI</sequence>
<keyword evidence="1" id="KW-0479">Metal-binding</keyword>